<feature type="region of interest" description="Disordered" evidence="1">
    <location>
        <begin position="158"/>
        <end position="192"/>
    </location>
</feature>
<accession>A0ABQ7A626</accession>
<sequence>MRKKKPKKSPSSSPPKSANYSPPPPAIQTSLMEIPTSKTKDSALEGSLLLSDAQIDSSADNVAQQAEGLSDLISVVSKLETPKTVIVRLTTDPSSVESLAPTAQTESSSADIRRSSSADDVVLQDIISEKSTVDISPLIATADAEKVFSSSQQAAVKSVISPSDYSNTDSPNKEDPELASADAKIDSLSSQHAGNLNTTIDARRAADPKDVSGTDIKAAVIVAEGSAPTVFAHPESRSTRMMSNTKLVLHSKLGTEKDKVRGEISATPDYLQSSSRKVDIWYITPHSDVQPDSSDEVSLESDLEEGELK</sequence>
<name>A0ABQ7A626_BRACR</name>
<feature type="compositionally biased region" description="Polar residues" evidence="1">
    <location>
        <begin position="91"/>
        <end position="106"/>
    </location>
</feature>
<organism evidence="2 3">
    <name type="scientific">Brassica cretica</name>
    <name type="common">Mustard</name>
    <dbReference type="NCBI Taxonomy" id="69181"/>
    <lineage>
        <taxon>Eukaryota</taxon>
        <taxon>Viridiplantae</taxon>
        <taxon>Streptophyta</taxon>
        <taxon>Embryophyta</taxon>
        <taxon>Tracheophyta</taxon>
        <taxon>Spermatophyta</taxon>
        <taxon>Magnoliopsida</taxon>
        <taxon>eudicotyledons</taxon>
        <taxon>Gunneridae</taxon>
        <taxon>Pentapetalae</taxon>
        <taxon>rosids</taxon>
        <taxon>malvids</taxon>
        <taxon>Brassicales</taxon>
        <taxon>Brassicaceae</taxon>
        <taxon>Brassiceae</taxon>
        <taxon>Brassica</taxon>
    </lineage>
</organism>
<evidence type="ECO:0000313" key="2">
    <source>
        <dbReference type="EMBL" id="KAF3493132.1"/>
    </source>
</evidence>
<proteinExistence type="predicted"/>
<evidence type="ECO:0000256" key="1">
    <source>
        <dbReference type="SAM" id="MobiDB-lite"/>
    </source>
</evidence>
<dbReference type="EMBL" id="QGKV02002055">
    <property type="protein sequence ID" value="KAF3493132.1"/>
    <property type="molecule type" value="Genomic_DNA"/>
</dbReference>
<feature type="region of interest" description="Disordered" evidence="1">
    <location>
        <begin position="91"/>
        <end position="117"/>
    </location>
</feature>
<feature type="region of interest" description="Disordered" evidence="1">
    <location>
        <begin position="286"/>
        <end position="309"/>
    </location>
</feature>
<keyword evidence="3" id="KW-1185">Reference proteome</keyword>
<feature type="compositionally biased region" description="Polar residues" evidence="1">
    <location>
        <begin position="158"/>
        <end position="170"/>
    </location>
</feature>
<dbReference type="Proteomes" id="UP000266723">
    <property type="component" value="Unassembled WGS sequence"/>
</dbReference>
<reference evidence="2 3" key="1">
    <citation type="journal article" date="2020" name="BMC Genomics">
        <title>Intraspecific diversification of the crop wild relative Brassica cretica Lam. using demographic model selection.</title>
        <authorList>
            <person name="Kioukis A."/>
            <person name="Michalopoulou V.A."/>
            <person name="Briers L."/>
            <person name="Pirintsos S."/>
            <person name="Studholme D.J."/>
            <person name="Pavlidis P."/>
            <person name="Sarris P.F."/>
        </authorList>
    </citation>
    <scope>NUCLEOTIDE SEQUENCE [LARGE SCALE GENOMIC DNA]</scope>
    <source>
        <strain evidence="3">cv. PFS-1207/04</strain>
    </source>
</reference>
<protein>
    <submittedName>
        <fullName evidence="2">Uncharacterized protein</fullName>
    </submittedName>
</protein>
<feature type="region of interest" description="Disordered" evidence="1">
    <location>
        <begin position="1"/>
        <end position="42"/>
    </location>
</feature>
<feature type="compositionally biased region" description="Low complexity" evidence="1">
    <location>
        <begin position="9"/>
        <end position="20"/>
    </location>
</feature>
<gene>
    <name evidence="2" type="ORF">DY000_02055758</name>
</gene>
<feature type="compositionally biased region" description="Acidic residues" evidence="1">
    <location>
        <begin position="293"/>
        <end position="309"/>
    </location>
</feature>
<evidence type="ECO:0000313" key="3">
    <source>
        <dbReference type="Proteomes" id="UP000266723"/>
    </source>
</evidence>
<comment type="caution">
    <text evidence="2">The sequence shown here is derived from an EMBL/GenBank/DDBJ whole genome shotgun (WGS) entry which is preliminary data.</text>
</comment>